<feature type="transmembrane region" description="Helical" evidence="4">
    <location>
        <begin position="147"/>
        <end position="167"/>
    </location>
</feature>
<feature type="transmembrane region" description="Helical" evidence="4">
    <location>
        <begin position="82"/>
        <end position="101"/>
    </location>
</feature>
<feature type="transmembrane region" description="Helical" evidence="4">
    <location>
        <begin position="350"/>
        <end position="374"/>
    </location>
</feature>
<evidence type="ECO:0000256" key="2">
    <source>
        <dbReference type="ARBA" id="ARBA00022989"/>
    </source>
</evidence>
<accession>A0A2A2EZ34</accession>
<evidence type="ECO:0000256" key="4">
    <source>
        <dbReference type="SAM" id="Phobius"/>
    </source>
</evidence>
<feature type="transmembrane region" description="Helical" evidence="4">
    <location>
        <begin position="315"/>
        <end position="338"/>
    </location>
</feature>
<keyword evidence="3 4" id="KW-0472">Membrane</keyword>
<dbReference type="Proteomes" id="UP000217771">
    <property type="component" value="Unassembled WGS sequence"/>
</dbReference>
<dbReference type="SUPFAM" id="SSF103473">
    <property type="entry name" value="MFS general substrate transporter"/>
    <property type="match status" value="1"/>
</dbReference>
<dbReference type="PANTHER" id="PTHR23527:SF1">
    <property type="entry name" value="BLL3282 PROTEIN"/>
    <property type="match status" value="1"/>
</dbReference>
<feature type="transmembrane region" description="Helical" evidence="4">
    <location>
        <begin position="257"/>
        <end position="278"/>
    </location>
</feature>
<protein>
    <submittedName>
        <fullName evidence="6">MFS transporter</fullName>
    </submittedName>
</protein>
<dbReference type="InterPro" id="IPR020846">
    <property type="entry name" value="MFS_dom"/>
</dbReference>
<dbReference type="InterPro" id="IPR011701">
    <property type="entry name" value="MFS"/>
</dbReference>
<reference evidence="6 7" key="1">
    <citation type="submission" date="2017-08" db="EMBL/GenBank/DDBJ databases">
        <title>Halomonas alkalisoli sp. nov., isolated from saline alkaline soil.</title>
        <authorList>
            <person name="Wang D."/>
            <person name="Zhang G."/>
        </authorList>
    </citation>
    <scope>NUCLEOTIDE SEQUENCE [LARGE SCALE GENOMIC DNA]</scope>
    <source>
        <strain evidence="6 7">WRN001</strain>
    </source>
</reference>
<dbReference type="AlphaFoldDB" id="A0A2A2EZ34"/>
<comment type="caution">
    <text evidence="6">The sequence shown here is derived from an EMBL/GenBank/DDBJ whole genome shotgun (WGS) entry which is preliminary data.</text>
</comment>
<feature type="transmembrane region" description="Helical" evidence="4">
    <location>
        <begin position="12"/>
        <end position="42"/>
    </location>
</feature>
<dbReference type="PROSITE" id="PS50850">
    <property type="entry name" value="MFS"/>
    <property type="match status" value="1"/>
</dbReference>
<feature type="transmembrane region" description="Helical" evidence="4">
    <location>
        <begin position="173"/>
        <end position="191"/>
    </location>
</feature>
<dbReference type="OrthoDB" id="9773404at2"/>
<feature type="transmembrane region" description="Helical" evidence="4">
    <location>
        <begin position="380"/>
        <end position="398"/>
    </location>
</feature>
<proteinExistence type="predicted"/>
<evidence type="ECO:0000313" key="7">
    <source>
        <dbReference type="Proteomes" id="UP000217771"/>
    </source>
</evidence>
<feature type="transmembrane region" description="Helical" evidence="4">
    <location>
        <begin position="107"/>
        <end position="126"/>
    </location>
</feature>
<sequence length="411" mass="43491">MSTGNPPVRRASYRWVILSIATLAQTAACFFVQGIGAIAVYIQADMALSALQIGALVSAAQLVPLVGLLIAGELLDRFSERLVVGLGTLVVGIALSVAMLAESYWAMLLILIVVGAGYSTAQPGGSKSVAAWFDRSQRGFAMGIRQAGLPLGGALAAVTLPLVAVTWGWRASFLVGGMVAILGALIFMLFYRAPADVLPATRATQGSMRNVVSSRLAMIREPAMKQIMASGISLISVQYGILVFTVLYLHSRLQMDVLQAATLLFVAQAAGVVGRIALAAWSDRCRSRYFPVIVCMAAVIVGLGVLVWLPLSSPFMLGCLMAWLGFFGFGWYGPWVAYVAESAPPDKTGFVLGLAMAINQVAIVSVPPLLGWMLDMSGSFLPGWGLLIGMTLLGLVLTSQRRGGSDESDRV</sequence>
<dbReference type="PANTHER" id="PTHR23527">
    <property type="entry name" value="BLL3282 PROTEIN"/>
    <property type="match status" value="1"/>
</dbReference>
<dbReference type="EMBL" id="NSKB01000003">
    <property type="protein sequence ID" value="PAU77612.1"/>
    <property type="molecule type" value="Genomic_DNA"/>
</dbReference>
<dbReference type="Gene3D" id="1.20.1250.20">
    <property type="entry name" value="MFS general substrate transporter like domains"/>
    <property type="match status" value="2"/>
</dbReference>
<evidence type="ECO:0000256" key="1">
    <source>
        <dbReference type="ARBA" id="ARBA00022692"/>
    </source>
</evidence>
<evidence type="ECO:0000313" key="6">
    <source>
        <dbReference type="EMBL" id="PAU77612.1"/>
    </source>
</evidence>
<evidence type="ECO:0000256" key="3">
    <source>
        <dbReference type="ARBA" id="ARBA00023136"/>
    </source>
</evidence>
<dbReference type="GO" id="GO:0022857">
    <property type="term" value="F:transmembrane transporter activity"/>
    <property type="evidence" value="ECO:0007669"/>
    <property type="project" value="InterPro"/>
</dbReference>
<keyword evidence="2 4" id="KW-1133">Transmembrane helix</keyword>
<feature type="transmembrane region" description="Helical" evidence="4">
    <location>
        <begin position="227"/>
        <end position="251"/>
    </location>
</feature>
<keyword evidence="1 4" id="KW-0812">Transmembrane</keyword>
<feature type="transmembrane region" description="Helical" evidence="4">
    <location>
        <begin position="48"/>
        <end position="70"/>
    </location>
</feature>
<name>A0A2A2EZ34_9GAMM</name>
<dbReference type="InterPro" id="IPR036259">
    <property type="entry name" value="MFS_trans_sf"/>
</dbReference>
<dbReference type="CDD" id="cd17475">
    <property type="entry name" value="MFS_MT3072_like"/>
    <property type="match status" value="1"/>
</dbReference>
<gene>
    <name evidence="6" type="ORF">CK498_10380</name>
</gene>
<keyword evidence="7" id="KW-1185">Reference proteome</keyword>
<dbReference type="InterPro" id="IPR052952">
    <property type="entry name" value="MFS-Transporter"/>
</dbReference>
<feature type="transmembrane region" description="Helical" evidence="4">
    <location>
        <begin position="290"/>
        <end position="309"/>
    </location>
</feature>
<dbReference type="RefSeq" id="WP_095620772.1">
    <property type="nucleotide sequence ID" value="NZ_NSKB01000003.1"/>
</dbReference>
<feature type="domain" description="Major facilitator superfamily (MFS) profile" evidence="5">
    <location>
        <begin position="17"/>
        <end position="402"/>
    </location>
</feature>
<evidence type="ECO:0000259" key="5">
    <source>
        <dbReference type="PROSITE" id="PS50850"/>
    </source>
</evidence>
<dbReference type="Pfam" id="PF07690">
    <property type="entry name" value="MFS_1"/>
    <property type="match status" value="1"/>
</dbReference>
<organism evidence="6 7">
    <name type="scientific">Halomonas salipaludis</name>
    <dbReference type="NCBI Taxonomy" id="2032625"/>
    <lineage>
        <taxon>Bacteria</taxon>
        <taxon>Pseudomonadati</taxon>
        <taxon>Pseudomonadota</taxon>
        <taxon>Gammaproteobacteria</taxon>
        <taxon>Oceanospirillales</taxon>
        <taxon>Halomonadaceae</taxon>
        <taxon>Halomonas</taxon>
    </lineage>
</organism>